<evidence type="ECO:0000313" key="3">
    <source>
        <dbReference type="EMBL" id="ATR78156.1"/>
    </source>
</evidence>
<organism evidence="3 4">
    <name type="scientific">Faucicola osloensis</name>
    <name type="common">Moraxella osloensis</name>
    <dbReference type="NCBI Taxonomy" id="34062"/>
    <lineage>
        <taxon>Bacteria</taxon>
        <taxon>Pseudomonadati</taxon>
        <taxon>Pseudomonadota</taxon>
        <taxon>Gammaproteobacteria</taxon>
        <taxon>Moraxellales</taxon>
        <taxon>Moraxellaceae</taxon>
        <taxon>Faucicola</taxon>
    </lineage>
</organism>
<name>A0A2D2LT10_FAUOS</name>
<dbReference type="GO" id="GO:0009102">
    <property type="term" value="P:biotin biosynthetic process"/>
    <property type="evidence" value="ECO:0007669"/>
    <property type="project" value="UniProtKB-UniRule"/>
</dbReference>
<keyword evidence="2" id="KW-0479">Metal-binding</keyword>
<evidence type="ECO:0000313" key="4">
    <source>
        <dbReference type="Proteomes" id="UP000229340"/>
    </source>
</evidence>
<dbReference type="Pfam" id="PF13500">
    <property type="entry name" value="AAA_26"/>
    <property type="match status" value="1"/>
</dbReference>
<dbReference type="AlphaFoldDB" id="A0A2D2LT10"/>
<dbReference type="HAMAP" id="MF_00336">
    <property type="entry name" value="BioD"/>
    <property type="match status" value="1"/>
</dbReference>
<dbReference type="PANTHER" id="PTHR43210">
    <property type="entry name" value="DETHIOBIOTIN SYNTHETASE"/>
    <property type="match status" value="1"/>
</dbReference>
<dbReference type="Proteomes" id="UP000229340">
    <property type="component" value="Chromosome"/>
</dbReference>
<dbReference type="NCBIfam" id="TIGR00347">
    <property type="entry name" value="bioD"/>
    <property type="match status" value="1"/>
</dbReference>
<dbReference type="InterPro" id="IPR004472">
    <property type="entry name" value="DTB_synth_BioD"/>
</dbReference>
<dbReference type="PANTHER" id="PTHR43210:SF5">
    <property type="entry name" value="DETHIOBIOTIN SYNTHETASE"/>
    <property type="match status" value="1"/>
</dbReference>
<keyword evidence="2" id="KW-0963">Cytoplasm</keyword>
<dbReference type="GO" id="GO:0004141">
    <property type="term" value="F:dethiobiotin synthase activity"/>
    <property type="evidence" value="ECO:0007669"/>
    <property type="project" value="UniProtKB-UniRule"/>
</dbReference>
<dbReference type="GO" id="GO:0000287">
    <property type="term" value="F:magnesium ion binding"/>
    <property type="evidence" value="ECO:0007669"/>
    <property type="project" value="UniProtKB-UniRule"/>
</dbReference>
<dbReference type="EC" id="6.3.3.3" evidence="2"/>
<feature type="binding site" evidence="2">
    <location>
        <position position="68"/>
    </location>
    <ligand>
        <name>Mg(2+)</name>
        <dbReference type="ChEBI" id="CHEBI:18420"/>
    </ligand>
</feature>
<keyword evidence="2" id="KW-0067">ATP-binding</keyword>
<dbReference type="CDD" id="cd03109">
    <property type="entry name" value="DTBS"/>
    <property type="match status" value="1"/>
</dbReference>
<dbReference type="InterPro" id="IPR027417">
    <property type="entry name" value="P-loop_NTPase"/>
</dbReference>
<dbReference type="UniPathway" id="UPA00078">
    <property type="reaction ID" value="UER00161"/>
</dbReference>
<keyword evidence="2" id="KW-0436">Ligase</keyword>
<dbReference type="GO" id="GO:0005829">
    <property type="term" value="C:cytosol"/>
    <property type="evidence" value="ECO:0007669"/>
    <property type="project" value="TreeGrafter"/>
</dbReference>
<feature type="binding site" evidence="2">
    <location>
        <position position="68"/>
    </location>
    <ligand>
        <name>ATP</name>
        <dbReference type="ChEBI" id="CHEBI:30616"/>
    </ligand>
</feature>
<comment type="similarity">
    <text evidence="2">Belongs to the dethiobiotin synthetase family.</text>
</comment>
<dbReference type="Gene3D" id="3.40.50.300">
    <property type="entry name" value="P-loop containing nucleotide triphosphate hydrolases"/>
    <property type="match status" value="1"/>
</dbReference>
<feature type="active site" evidence="2">
    <location>
        <position position="50"/>
    </location>
</feature>
<dbReference type="SUPFAM" id="SSF52540">
    <property type="entry name" value="P-loop containing nucleoside triphosphate hydrolases"/>
    <property type="match status" value="1"/>
</dbReference>
<gene>
    <name evidence="2 3" type="primary">bioD</name>
    <name evidence="3" type="ORF">NP7_02035</name>
</gene>
<feature type="binding site" evidence="2">
    <location>
        <begin position="191"/>
        <end position="192"/>
    </location>
    <ligand>
        <name>ATP</name>
        <dbReference type="ChEBI" id="CHEBI:30616"/>
    </ligand>
</feature>
<dbReference type="RefSeq" id="WP_100269510.1">
    <property type="nucleotide sequence ID" value="NZ_CP024443.1"/>
</dbReference>
<dbReference type="STRING" id="34062.AXE82_08960"/>
<feature type="binding site" evidence="2">
    <location>
        <position position="29"/>
    </location>
    <ligand>
        <name>Mg(2+)</name>
        <dbReference type="ChEBI" id="CHEBI:18420"/>
    </ligand>
</feature>
<evidence type="ECO:0000256" key="2">
    <source>
        <dbReference type="HAMAP-Rule" id="MF_00336"/>
    </source>
</evidence>
<comment type="pathway">
    <text evidence="2">Cofactor biosynthesis; biotin biosynthesis; biotin from 7,8-diaminononanoate: step 1/2.</text>
</comment>
<protein>
    <recommendedName>
        <fullName evidence="2">ATP-dependent dethiobiotin synthetase BioD</fullName>
        <ecNumber evidence="2">6.3.3.3</ecNumber>
    </recommendedName>
    <alternativeName>
        <fullName evidence="2">DTB synthetase</fullName>
        <shortName evidence="2">DTBS</shortName>
    </alternativeName>
    <alternativeName>
        <fullName evidence="2">Dethiobiotin synthase</fullName>
    </alternativeName>
</protein>
<comment type="cofactor">
    <cofactor evidence="2">
        <name>Mg(2+)</name>
        <dbReference type="ChEBI" id="CHEBI:18420"/>
    </cofactor>
</comment>
<proteinExistence type="inferred from homology"/>
<comment type="function">
    <text evidence="2">Catalyzes a mechanistically unusual reaction, the ATP-dependent insertion of CO2 between the N7 and N8 nitrogen atoms of 7,8-diaminopelargonic acid (DAPA, also called 7,8-diammoniononanoate) to form a ureido ring.</text>
</comment>
<dbReference type="EMBL" id="CP024443">
    <property type="protein sequence ID" value="ATR78156.1"/>
    <property type="molecule type" value="Genomic_DNA"/>
</dbReference>
<keyword evidence="1 2" id="KW-0093">Biotin biosynthesis</keyword>
<dbReference type="PIRSF" id="PIRSF006755">
    <property type="entry name" value="DTB_synth"/>
    <property type="match status" value="1"/>
</dbReference>
<reference evidence="4" key="1">
    <citation type="submission" date="2017-11" db="EMBL/GenBank/DDBJ databases">
        <title>Complete genome sequence of Moraxella osloensis NP7 isolated from human skin.</title>
        <authorList>
            <person name="Lee K."/>
            <person name="Lim J.Y."/>
            <person name="Hwang I."/>
        </authorList>
    </citation>
    <scope>NUCLEOTIDE SEQUENCE [LARGE SCALE GENOMIC DNA]</scope>
    <source>
        <strain evidence="4">NP7</strain>
    </source>
</reference>
<accession>A0A2D2LT10</accession>
<keyword evidence="2" id="KW-0547">Nucleotide-binding</keyword>
<sequence>MNLSNINDASSSLNGAYFVTGTDTEIGKTTTTAQLVKNIAHQGKSVYAIKPVTAGLETDDNGQTYSDDARRINQFANVKPPLSAIAPIQLATPCSPHIAAQIDDVTLTNTQLVDTINNAIAAYPADVILVEGAGGWFTPINEQETLADVAAALKYPVIMVVGIKLGSLNHAMLTLQAIWQARLKVALVIFNQLQTDTPFVDAQIDWLTQQILRKYPGHQNKPPLMVKQGVLTH</sequence>
<dbReference type="GO" id="GO:0005524">
    <property type="term" value="F:ATP binding"/>
    <property type="evidence" value="ECO:0007669"/>
    <property type="project" value="UniProtKB-UniRule"/>
</dbReference>
<keyword evidence="2" id="KW-0460">Magnesium</keyword>
<evidence type="ECO:0000256" key="1">
    <source>
        <dbReference type="ARBA" id="ARBA00022756"/>
    </source>
</evidence>
<comment type="subcellular location">
    <subcellularLocation>
        <location evidence="2">Cytoplasm</location>
    </subcellularLocation>
</comment>
<feature type="binding site" evidence="2">
    <location>
        <position position="131"/>
    </location>
    <ligand>
        <name>Mg(2+)</name>
        <dbReference type="ChEBI" id="CHEBI:18420"/>
    </ligand>
</feature>
<comment type="catalytic activity">
    <reaction evidence="2">
        <text>(7R,8S)-7,8-diammoniononanoate + CO2 + ATP = (4R,5S)-dethiobiotin + ADP + phosphate + 3 H(+)</text>
        <dbReference type="Rhea" id="RHEA:15805"/>
        <dbReference type="ChEBI" id="CHEBI:15378"/>
        <dbReference type="ChEBI" id="CHEBI:16526"/>
        <dbReference type="ChEBI" id="CHEBI:30616"/>
        <dbReference type="ChEBI" id="CHEBI:43474"/>
        <dbReference type="ChEBI" id="CHEBI:149469"/>
        <dbReference type="ChEBI" id="CHEBI:149473"/>
        <dbReference type="ChEBI" id="CHEBI:456216"/>
        <dbReference type="EC" id="6.3.3.3"/>
    </reaction>
</comment>
<comment type="caution">
    <text evidence="2">Lacks conserved residue(s) required for the propagation of feature annotation.</text>
</comment>
<feature type="binding site" evidence="2">
    <location>
        <begin position="25"/>
        <end position="30"/>
    </location>
    <ligand>
        <name>ATP</name>
        <dbReference type="ChEBI" id="CHEBI:30616"/>
    </ligand>
</feature>
<feature type="binding site" evidence="2">
    <location>
        <begin position="131"/>
        <end position="134"/>
    </location>
    <ligand>
        <name>ATP</name>
        <dbReference type="ChEBI" id="CHEBI:30616"/>
    </ligand>
</feature>
<comment type="subunit">
    <text evidence="2">Homodimer.</text>
</comment>